<keyword evidence="1" id="KW-0812">Transmembrane</keyword>
<comment type="caution">
    <text evidence="2">The sequence shown here is derived from an EMBL/GenBank/DDBJ whole genome shotgun (WGS) entry which is preliminary data.</text>
</comment>
<organism evidence="2 3">
    <name type="scientific">Araneus ventricosus</name>
    <name type="common">Orbweaver spider</name>
    <name type="synonym">Epeira ventricosa</name>
    <dbReference type="NCBI Taxonomy" id="182803"/>
    <lineage>
        <taxon>Eukaryota</taxon>
        <taxon>Metazoa</taxon>
        <taxon>Ecdysozoa</taxon>
        <taxon>Arthropoda</taxon>
        <taxon>Chelicerata</taxon>
        <taxon>Arachnida</taxon>
        <taxon>Araneae</taxon>
        <taxon>Araneomorphae</taxon>
        <taxon>Entelegynae</taxon>
        <taxon>Araneoidea</taxon>
        <taxon>Araneidae</taxon>
        <taxon>Araneus</taxon>
    </lineage>
</organism>
<name>A0A4Y2PRS8_ARAVE</name>
<keyword evidence="1" id="KW-1133">Transmembrane helix</keyword>
<proteinExistence type="predicted"/>
<feature type="transmembrane region" description="Helical" evidence="1">
    <location>
        <begin position="50"/>
        <end position="67"/>
    </location>
</feature>
<sequence>RNDICPSTYDLACPIHDGSSVESGFEPGTLRPPTTWPRYVYGIFYQIGKYHVYIYASATTGLVILILRNNPCIKWEGPYII</sequence>
<gene>
    <name evidence="2" type="ORF">AVEN_138012_1</name>
</gene>
<dbReference type="EMBL" id="BGPR01216644">
    <property type="protein sequence ID" value="GBN53563.1"/>
    <property type="molecule type" value="Genomic_DNA"/>
</dbReference>
<reference evidence="2 3" key="1">
    <citation type="journal article" date="2019" name="Sci. Rep.">
        <title>Orb-weaving spider Araneus ventricosus genome elucidates the spidroin gene catalogue.</title>
        <authorList>
            <person name="Kono N."/>
            <person name="Nakamura H."/>
            <person name="Ohtoshi R."/>
            <person name="Moran D.A.P."/>
            <person name="Shinohara A."/>
            <person name="Yoshida Y."/>
            <person name="Fujiwara M."/>
            <person name="Mori M."/>
            <person name="Tomita M."/>
            <person name="Arakawa K."/>
        </authorList>
    </citation>
    <scope>NUCLEOTIDE SEQUENCE [LARGE SCALE GENOMIC DNA]</scope>
</reference>
<evidence type="ECO:0000256" key="1">
    <source>
        <dbReference type="SAM" id="Phobius"/>
    </source>
</evidence>
<feature type="non-terminal residue" evidence="2">
    <location>
        <position position="1"/>
    </location>
</feature>
<protein>
    <submittedName>
        <fullName evidence="2">Uncharacterized protein</fullName>
    </submittedName>
</protein>
<evidence type="ECO:0000313" key="2">
    <source>
        <dbReference type="EMBL" id="GBN53563.1"/>
    </source>
</evidence>
<dbReference type="Proteomes" id="UP000499080">
    <property type="component" value="Unassembled WGS sequence"/>
</dbReference>
<keyword evidence="3" id="KW-1185">Reference proteome</keyword>
<evidence type="ECO:0000313" key="3">
    <source>
        <dbReference type="Proteomes" id="UP000499080"/>
    </source>
</evidence>
<keyword evidence="1" id="KW-0472">Membrane</keyword>
<accession>A0A4Y2PRS8</accession>
<dbReference type="AlphaFoldDB" id="A0A4Y2PRS8"/>